<sequence length="335" mass="37518">MVRLAPHILFSATLVSSVLARAKYTFKPEKSTVYQDYDDPTGTSWWVSSYITSEEGKQYLALSHVMTPWHDLCRSSVLDLDTLKYWVHLEYCERVGNKLSDSSVPLDADFDTYGFRALTDDNVSKMNAWVTTNASFSFDLTWEATSKIVFNGGSGIIPFGPKPRNATEWGVPAAKTTGTLTLDGKTVAVDTKNSFSWYDRQLSYGSPQNWTWFQLNFPGTDIKASVWAYDSTEPSKDTANFVTIRRDTGNTVMGYTLTPDASNVWTSPKSGIVYPLAWKLNFENGDHLVVKSIRDDQEMYGPMTNSDSAYEGFITVTGSFLGQKRGFGLVEMVRI</sequence>
<evidence type="ECO:0000256" key="1">
    <source>
        <dbReference type="SAM" id="SignalP"/>
    </source>
</evidence>
<feature type="chain" id="PRO_5040152872" description="AttH domain-containing protein" evidence="1">
    <location>
        <begin position="21"/>
        <end position="335"/>
    </location>
</feature>
<dbReference type="InterPro" id="IPR023374">
    <property type="entry name" value="AttH-like_dom_sf"/>
</dbReference>
<keyword evidence="4" id="KW-1185">Reference proteome</keyword>
<feature type="domain" description="AttH" evidence="2">
    <location>
        <begin position="90"/>
        <end position="203"/>
    </location>
</feature>
<evidence type="ECO:0000259" key="2">
    <source>
        <dbReference type="Pfam" id="PF07143"/>
    </source>
</evidence>
<evidence type="ECO:0000313" key="4">
    <source>
        <dbReference type="Proteomes" id="UP000717696"/>
    </source>
</evidence>
<dbReference type="Pfam" id="PF07143">
    <property type="entry name" value="CrtC"/>
    <property type="match status" value="1"/>
</dbReference>
<protein>
    <recommendedName>
        <fullName evidence="2">AttH domain-containing protein</fullName>
    </recommendedName>
</protein>
<dbReference type="Pfam" id="PF17186">
    <property type="entry name" value="Lipocalin_9"/>
    <property type="match status" value="1"/>
</dbReference>
<accession>A0A9P9DFY9</accession>
<dbReference type="PANTHER" id="PTHR40617">
    <property type="entry name" value="TERPENE CYCLASE ASQC"/>
    <property type="match status" value="1"/>
</dbReference>
<name>A0A9P9DFY9_9HYPO</name>
<dbReference type="SUPFAM" id="SSF159245">
    <property type="entry name" value="AttH-like"/>
    <property type="match status" value="1"/>
</dbReference>
<proteinExistence type="predicted"/>
<keyword evidence="1" id="KW-0732">Signal</keyword>
<dbReference type="Proteomes" id="UP000717696">
    <property type="component" value="Unassembled WGS sequence"/>
</dbReference>
<dbReference type="OrthoDB" id="5295747at2759"/>
<comment type="caution">
    <text evidence="3">The sequence shown here is derived from an EMBL/GenBank/DDBJ whole genome shotgun (WGS) entry which is preliminary data.</text>
</comment>
<dbReference type="Gene3D" id="2.40.370.10">
    <property type="entry name" value="AttH-like domain"/>
    <property type="match status" value="2"/>
</dbReference>
<evidence type="ECO:0000313" key="3">
    <source>
        <dbReference type="EMBL" id="KAH7118046.1"/>
    </source>
</evidence>
<gene>
    <name evidence="3" type="ORF">B0J13DRAFT_590158</name>
</gene>
<organism evidence="3 4">
    <name type="scientific">Dactylonectria estremocensis</name>
    <dbReference type="NCBI Taxonomy" id="1079267"/>
    <lineage>
        <taxon>Eukaryota</taxon>
        <taxon>Fungi</taxon>
        <taxon>Dikarya</taxon>
        <taxon>Ascomycota</taxon>
        <taxon>Pezizomycotina</taxon>
        <taxon>Sordariomycetes</taxon>
        <taxon>Hypocreomycetidae</taxon>
        <taxon>Hypocreales</taxon>
        <taxon>Nectriaceae</taxon>
        <taxon>Dactylonectria</taxon>
    </lineage>
</organism>
<feature type="signal peptide" evidence="1">
    <location>
        <begin position="1"/>
        <end position="20"/>
    </location>
</feature>
<dbReference type="PANTHER" id="PTHR40617:SF1">
    <property type="entry name" value="ATTH DOMAIN-CONTAINING PROTEIN-RELATED"/>
    <property type="match status" value="1"/>
</dbReference>
<reference evidence="3" key="1">
    <citation type="journal article" date="2021" name="Nat. Commun.">
        <title>Genetic determinants of endophytism in the Arabidopsis root mycobiome.</title>
        <authorList>
            <person name="Mesny F."/>
            <person name="Miyauchi S."/>
            <person name="Thiergart T."/>
            <person name="Pickel B."/>
            <person name="Atanasova L."/>
            <person name="Karlsson M."/>
            <person name="Huettel B."/>
            <person name="Barry K.W."/>
            <person name="Haridas S."/>
            <person name="Chen C."/>
            <person name="Bauer D."/>
            <person name="Andreopoulos W."/>
            <person name="Pangilinan J."/>
            <person name="LaButti K."/>
            <person name="Riley R."/>
            <person name="Lipzen A."/>
            <person name="Clum A."/>
            <person name="Drula E."/>
            <person name="Henrissat B."/>
            <person name="Kohler A."/>
            <person name="Grigoriev I.V."/>
            <person name="Martin F.M."/>
            <person name="Hacquard S."/>
        </authorList>
    </citation>
    <scope>NUCLEOTIDE SEQUENCE</scope>
    <source>
        <strain evidence="3">MPI-CAGE-AT-0021</strain>
    </source>
</reference>
<dbReference type="InterPro" id="IPR053112">
    <property type="entry name" value="Fungal_Dehydratase/Hydratase"/>
</dbReference>
<dbReference type="EMBL" id="JAGMUU010000033">
    <property type="protein sequence ID" value="KAH7118046.1"/>
    <property type="molecule type" value="Genomic_DNA"/>
</dbReference>
<dbReference type="InterPro" id="IPR010791">
    <property type="entry name" value="AttH_dom"/>
</dbReference>
<dbReference type="AlphaFoldDB" id="A0A9P9DFY9"/>